<feature type="region of interest" description="Disordered" evidence="1">
    <location>
        <begin position="1"/>
        <end position="56"/>
    </location>
</feature>
<dbReference type="AlphaFoldDB" id="A0AAD7WB67"/>
<gene>
    <name evidence="2" type="ORF">AAFF_G00100660</name>
</gene>
<keyword evidence="3" id="KW-1185">Reference proteome</keyword>
<sequence length="94" mass="9730">MWSPCSRSAFHIPSLSGITDPPEPRPPAPDPDPAGVQPQTSGQVGSTCGRRSSSWTEPLSAAWAGNAGRAVLEQTAPVAKTRRWSGGFSGCVGL</sequence>
<evidence type="ECO:0000313" key="3">
    <source>
        <dbReference type="Proteomes" id="UP001221898"/>
    </source>
</evidence>
<dbReference type="EMBL" id="JAINUG010000166">
    <property type="protein sequence ID" value="KAJ8390686.1"/>
    <property type="molecule type" value="Genomic_DNA"/>
</dbReference>
<organism evidence="2 3">
    <name type="scientific">Aldrovandia affinis</name>
    <dbReference type="NCBI Taxonomy" id="143900"/>
    <lineage>
        <taxon>Eukaryota</taxon>
        <taxon>Metazoa</taxon>
        <taxon>Chordata</taxon>
        <taxon>Craniata</taxon>
        <taxon>Vertebrata</taxon>
        <taxon>Euteleostomi</taxon>
        <taxon>Actinopterygii</taxon>
        <taxon>Neopterygii</taxon>
        <taxon>Teleostei</taxon>
        <taxon>Notacanthiformes</taxon>
        <taxon>Halosauridae</taxon>
        <taxon>Aldrovandia</taxon>
    </lineage>
</organism>
<evidence type="ECO:0000313" key="2">
    <source>
        <dbReference type="EMBL" id="KAJ8390686.1"/>
    </source>
</evidence>
<comment type="caution">
    <text evidence="2">The sequence shown here is derived from an EMBL/GenBank/DDBJ whole genome shotgun (WGS) entry which is preliminary data.</text>
</comment>
<feature type="compositionally biased region" description="Polar residues" evidence="1">
    <location>
        <begin position="37"/>
        <end position="56"/>
    </location>
</feature>
<protein>
    <submittedName>
        <fullName evidence="2">Uncharacterized protein</fullName>
    </submittedName>
</protein>
<dbReference type="Proteomes" id="UP001221898">
    <property type="component" value="Unassembled WGS sequence"/>
</dbReference>
<accession>A0AAD7WB67</accession>
<name>A0AAD7WB67_9TELE</name>
<reference evidence="2" key="1">
    <citation type="journal article" date="2023" name="Science">
        <title>Genome structures resolve the early diversification of teleost fishes.</title>
        <authorList>
            <person name="Parey E."/>
            <person name="Louis A."/>
            <person name="Montfort J."/>
            <person name="Bouchez O."/>
            <person name="Roques C."/>
            <person name="Iampietro C."/>
            <person name="Lluch J."/>
            <person name="Castinel A."/>
            <person name="Donnadieu C."/>
            <person name="Desvignes T."/>
            <person name="Floi Bucao C."/>
            <person name="Jouanno E."/>
            <person name="Wen M."/>
            <person name="Mejri S."/>
            <person name="Dirks R."/>
            <person name="Jansen H."/>
            <person name="Henkel C."/>
            <person name="Chen W.J."/>
            <person name="Zahm M."/>
            <person name="Cabau C."/>
            <person name="Klopp C."/>
            <person name="Thompson A.W."/>
            <person name="Robinson-Rechavi M."/>
            <person name="Braasch I."/>
            <person name="Lecointre G."/>
            <person name="Bobe J."/>
            <person name="Postlethwait J.H."/>
            <person name="Berthelot C."/>
            <person name="Roest Crollius H."/>
            <person name="Guiguen Y."/>
        </authorList>
    </citation>
    <scope>NUCLEOTIDE SEQUENCE</scope>
    <source>
        <strain evidence="2">NC1722</strain>
    </source>
</reference>
<proteinExistence type="predicted"/>
<evidence type="ECO:0000256" key="1">
    <source>
        <dbReference type="SAM" id="MobiDB-lite"/>
    </source>
</evidence>